<accession>A0A9X1I4K4</accession>
<dbReference type="Proteomes" id="UP001139199">
    <property type="component" value="Unassembled WGS sequence"/>
</dbReference>
<feature type="non-terminal residue" evidence="1">
    <location>
        <position position="121"/>
    </location>
</feature>
<dbReference type="EMBL" id="JAJAPW010000046">
    <property type="protein sequence ID" value="MCB4800347.1"/>
    <property type="molecule type" value="Genomic_DNA"/>
</dbReference>
<keyword evidence="2" id="KW-1185">Reference proteome</keyword>
<dbReference type="AlphaFoldDB" id="A0A9X1I4K4"/>
<sequence length="121" mass="13156">FIEKEATLNGNSSWEEVIFDLADIDESQSYQKIVLFFDFGVVGEGGSDWTFYIDNINQTIPSSGATGLPGQWVMAPEGGALGVGPNAGNSEWWNCDAACVTSRACFYDDVYVFGEDGSFQN</sequence>
<gene>
    <name evidence="1" type="ORF">LG649_15980</name>
</gene>
<proteinExistence type="predicted"/>
<reference evidence="1" key="1">
    <citation type="submission" date="2021-10" db="EMBL/GenBank/DDBJ databases">
        <title>Tamlana sargassums sp. nov., and Tamlana laminarinivorans sp. nov., two new bacteria isolated from the brown alga.</title>
        <authorList>
            <person name="Li J."/>
        </authorList>
    </citation>
    <scope>NUCLEOTIDE SEQUENCE</scope>
    <source>
        <strain evidence="1">PT2-4</strain>
    </source>
</reference>
<comment type="caution">
    <text evidence="1">The sequence shown here is derived from an EMBL/GenBank/DDBJ whole genome shotgun (WGS) entry which is preliminary data.</text>
</comment>
<evidence type="ECO:0000313" key="2">
    <source>
        <dbReference type="Proteomes" id="UP001139199"/>
    </source>
</evidence>
<name>A0A9X1I4K4_9FLAO</name>
<protein>
    <submittedName>
        <fullName evidence="1">Uncharacterized protein</fullName>
    </submittedName>
</protein>
<evidence type="ECO:0000313" key="1">
    <source>
        <dbReference type="EMBL" id="MCB4800347.1"/>
    </source>
</evidence>
<feature type="non-terminal residue" evidence="1">
    <location>
        <position position="1"/>
    </location>
</feature>
<organism evidence="1 2">
    <name type="scientific">Neotamlana laminarinivorans</name>
    <dbReference type="NCBI Taxonomy" id="2883124"/>
    <lineage>
        <taxon>Bacteria</taxon>
        <taxon>Pseudomonadati</taxon>
        <taxon>Bacteroidota</taxon>
        <taxon>Flavobacteriia</taxon>
        <taxon>Flavobacteriales</taxon>
        <taxon>Flavobacteriaceae</taxon>
        <taxon>Neotamlana</taxon>
    </lineage>
</organism>